<dbReference type="SUPFAM" id="SSF56436">
    <property type="entry name" value="C-type lectin-like"/>
    <property type="match status" value="1"/>
</dbReference>
<dbReference type="InterPro" id="IPR051043">
    <property type="entry name" value="Sulfatase_Mod_Factor_Kinase"/>
</dbReference>
<evidence type="ECO:0000313" key="4">
    <source>
        <dbReference type="EMBL" id="QJW94091.1"/>
    </source>
</evidence>
<feature type="region of interest" description="Disordered" evidence="1">
    <location>
        <begin position="290"/>
        <end position="313"/>
    </location>
</feature>
<dbReference type="Proteomes" id="UP000503447">
    <property type="component" value="Chromosome"/>
</dbReference>
<proteinExistence type="predicted"/>
<dbReference type="AlphaFoldDB" id="A0A6M5YLE1"/>
<evidence type="ECO:0000313" key="5">
    <source>
        <dbReference type="Proteomes" id="UP000503447"/>
    </source>
</evidence>
<feature type="region of interest" description="Disordered" evidence="1">
    <location>
        <begin position="328"/>
        <end position="351"/>
    </location>
</feature>
<dbReference type="InterPro" id="IPR042095">
    <property type="entry name" value="SUMF_sf"/>
</dbReference>
<keyword evidence="5" id="KW-1185">Reference proteome</keyword>
<accession>A0A6M5YLE1</accession>
<reference evidence="5" key="1">
    <citation type="submission" date="2020-05" db="EMBL/GenBank/DDBJ databases">
        <title>Frigoriglobus tundricola gen. nov., sp. nov., a psychrotolerant cellulolytic planctomycete of the family Gemmataceae with two divergent copies of 16S rRNA gene.</title>
        <authorList>
            <person name="Kulichevskaya I.S."/>
            <person name="Ivanova A.A."/>
            <person name="Naumoff D.G."/>
            <person name="Beletsky A.V."/>
            <person name="Rijpstra W.I.C."/>
            <person name="Sinninghe Damste J.S."/>
            <person name="Mardanov A.V."/>
            <person name="Ravin N.V."/>
            <person name="Dedysh S.N."/>
        </authorList>
    </citation>
    <scope>NUCLEOTIDE SEQUENCE [LARGE SCALE GENOMIC DNA]</scope>
    <source>
        <strain evidence="5">PL17</strain>
    </source>
</reference>
<dbReference type="Pfam" id="PF03781">
    <property type="entry name" value="FGE-sulfatase"/>
    <property type="match status" value="1"/>
</dbReference>
<dbReference type="Gene3D" id="3.90.1580.10">
    <property type="entry name" value="paralog of FGE (formylglycine-generating enzyme)"/>
    <property type="match status" value="1"/>
</dbReference>
<evidence type="ECO:0000256" key="2">
    <source>
        <dbReference type="SAM" id="Phobius"/>
    </source>
</evidence>
<gene>
    <name evidence="4" type="ORF">FTUN_1610</name>
</gene>
<feature type="domain" description="Sulfatase-modifying factor enzyme-like" evidence="3">
    <location>
        <begin position="56"/>
        <end position="348"/>
    </location>
</feature>
<sequence length="351" mass="38540">MGKKSQRPEPQGAPAVRRLRAWQILSALLVVGLVVGVLAVGGQSDDAALREADDNPPEMVSVPGGTFWMGRNDGPPDERPAHEVTVSPFRMDATEVTVGQFAAFAKATGYVTVAERAFDAKRYPDAAPEFRKPGSAVFLPVDVDVDEQRGAWWRYVPGASWRHPEGPKCDVKGKKNTPVVQIAWEDADAYAKWAGKRLPTEAEWEWAARGGLDRKPFCWGDAQQGDGGRWYANTYQGRFPAEDTGADGFAGLAPVRTFPPNGYGLYDMSGNAWEWCSDWYDPEYYAVSPKDDPKGPATGPRIEGESQKVRRGGSFLCDDGYCRRYLPSARDKNPTDSGANHTGFRCVKDGK</sequence>
<keyword evidence="2" id="KW-0472">Membrane</keyword>
<protein>
    <submittedName>
        <fullName evidence="4">Sulfatase modifying factor 1 (C-alpha-formyglycine-generating enzyme 1)</fullName>
    </submittedName>
</protein>
<dbReference type="PANTHER" id="PTHR23150:SF19">
    <property type="entry name" value="FORMYLGLYCINE-GENERATING ENZYME"/>
    <property type="match status" value="1"/>
</dbReference>
<organism evidence="4 5">
    <name type="scientific">Frigoriglobus tundricola</name>
    <dbReference type="NCBI Taxonomy" id="2774151"/>
    <lineage>
        <taxon>Bacteria</taxon>
        <taxon>Pseudomonadati</taxon>
        <taxon>Planctomycetota</taxon>
        <taxon>Planctomycetia</taxon>
        <taxon>Gemmatales</taxon>
        <taxon>Gemmataceae</taxon>
        <taxon>Frigoriglobus</taxon>
    </lineage>
</organism>
<dbReference type="InterPro" id="IPR016187">
    <property type="entry name" value="CTDL_fold"/>
</dbReference>
<dbReference type="GO" id="GO:0120147">
    <property type="term" value="F:formylglycine-generating oxidase activity"/>
    <property type="evidence" value="ECO:0007669"/>
    <property type="project" value="TreeGrafter"/>
</dbReference>
<name>A0A6M5YLE1_9BACT</name>
<dbReference type="KEGG" id="ftj:FTUN_1610"/>
<evidence type="ECO:0000259" key="3">
    <source>
        <dbReference type="Pfam" id="PF03781"/>
    </source>
</evidence>
<dbReference type="InterPro" id="IPR005532">
    <property type="entry name" value="SUMF_dom"/>
</dbReference>
<keyword evidence="2" id="KW-1133">Transmembrane helix</keyword>
<dbReference type="RefSeq" id="WP_171470167.1">
    <property type="nucleotide sequence ID" value="NZ_CP053452.2"/>
</dbReference>
<keyword evidence="2" id="KW-0812">Transmembrane</keyword>
<dbReference type="EMBL" id="CP053452">
    <property type="protein sequence ID" value="QJW94091.1"/>
    <property type="molecule type" value="Genomic_DNA"/>
</dbReference>
<dbReference type="PANTHER" id="PTHR23150">
    <property type="entry name" value="SULFATASE MODIFYING FACTOR 1, 2"/>
    <property type="match status" value="1"/>
</dbReference>
<evidence type="ECO:0000256" key="1">
    <source>
        <dbReference type="SAM" id="MobiDB-lite"/>
    </source>
</evidence>
<feature type="transmembrane region" description="Helical" evidence="2">
    <location>
        <begin position="21"/>
        <end position="41"/>
    </location>
</feature>